<feature type="region of interest" description="Disordered" evidence="1">
    <location>
        <begin position="1"/>
        <end position="25"/>
    </location>
</feature>
<reference evidence="2" key="1">
    <citation type="submission" date="2025-08" db="UniProtKB">
        <authorList>
            <consortium name="Ensembl"/>
        </authorList>
    </citation>
    <scope>IDENTIFICATION</scope>
</reference>
<reference evidence="2" key="2">
    <citation type="submission" date="2025-09" db="UniProtKB">
        <authorList>
            <consortium name="Ensembl"/>
        </authorList>
    </citation>
    <scope>IDENTIFICATION</scope>
</reference>
<dbReference type="AlphaFoldDB" id="A0A663FEN3"/>
<evidence type="ECO:0000256" key="1">
    <source>
        <dbReference type="SAM" id="MobiDB-lite"/>
    </source>
</evidence>
<dbReference type="InParanoid" id="A0A663FEN3"/>
<evidence type="ECO:0000313" key="3">
    <source>
        <dbReference type="Proteomes" id="UP000472275"/>
    </source>
</evidence>
<dbReference type="Ensembl" id="ENSACCT00020024064.1">
    <property type="protein sequence ID" value="ENSACCP00020023050.1"/>
    <property type="gene ID" value="ENSACCG00020015832.1"/>
</dbReference>
<name>A0A663FEN3_AQUCH</name>
<organism evidence="2 3">
    <name type="scientific">Aquila chrysaetos chrysaetos</name>
    <dbReference type="NCBI Taxonomy" id="223781"/>
    <lineage>
        <taxon>Eukaryota</taxon>
        <taxon>Metazoa</taxon>
        <taxon>Chordata</taxon>
        <taxon>Craniata</taxon>
        <taxon>Vertebrata</taxon>
        <taxon>Euteleostomi</taxon>
        <taxon>Archelosauria</taxon>
        <taxon>Archosauria</taxon>
        <taxon>Dinosauria</taxon>
        <taxon>Saurischia</taxon>
        <taxon>Theropoda</taxon>
        <taxon>Coelurosauria</taxon>
        <taxon>Aves</taxon>
        <taxon>Neognathae</taxon>
        <taxon>Neoaves</taxon>
        <taxon>Telluraves</taxon>
        <taxon>Accipitrimorphae</taxon>
        <taxon>Accipitriformes</taxon>
        <taxon>Accipitridae</taxon>
        <taxon>Accipitrinae</taxon>
        <taxon>Aquila</taxon>
    </lineage>
</organism>
<sequence>LAVAPGGPAGDYTRGVDSPAPCPPHEQDRWARRRVFAGMFFCCSGRGGGVLNIDIGSEDVVVPSSLKVMLPHLLTSIHLGQLHSRSRCCLGYWDADAQNTIFGYPQSPPLPVAAQRTDTVSPKIRLPPPIHPGHLSCTTPAIQPMSGQISGPPLRTASLSHTGEGSQLWVCGPAPSHHRWL</sequence>
<accession>A0A663FEN3</accession>
<evidence type="ECO:0000313" key="2">
    <source>
        <dbReference type="Ensembl" id="ENSACCP00020023050.1"/>
    </source>
</evidence>
<proteinExistence type="predicted"/>
<keyword evidence="3" id="KW-1185">Reference proteome</keyword>
<dbReference type="Proteomes" id="UP000472275">
    <property type="component" value="Chromosome Z"/>
</dbReference>
<protein>
    <submittedName>
        <fullName evidence="2">Uncharacterized protein</fullName>
    </submittedName>
</protein>